<accession>A0A2K0TVY0</accession>
<organism evidence="2 3">
    <name type="scientific">Trichoderma harzianum</name>
    <name type="common">Hypocrea lixii</name>
    <dbReference type="NCBI Taxonomy" id="5544"/>
    <lineage>
        <taxon>Eukaryota</taxon>
        <taxon>Fungi</taxon>
        <taxon>Dikarya</taxon>
        <taxon>Ascomycota</taxon>
        <taxon>Pezizomycotina</taxon>
        <taxon>Sordariomycetes</taxon>
        <taxon>Hypocreomycetidae</taxon>
        <taxon>Hypocreales</taxon>
        <taxon>Hypocreaceae</taxon>
        <taxon>Trichoderma</taxon>
    </lineage>
</organism>
<dbReference type="EMBL" id="MTYI01000181">
    <property type="protein sequence ID" value="PNP49636.1"/>
    <property type="molecule type" value="Genomic_DNA"/>
</dbReference>
<dbReference type="PANTHER" id="PTHR38443">
    <property type="match status" value="1"/>
</dbReference>
<feature type="coiled-coil region" evidence="1">
    <location>
        <begin position="220"/>
        <end position="254"/>
    </location>
</feature>
<name>A0A2K0TVY0_TRIHA</name>
<dbReference type="PANTHER" id="PTHR38443:SF2">
    <property type="entry name" value="NON-HEMOLYTIC ENTEROTOXIN LYTIC COMPONENT L1"/>
    <property type="match status" value="1"/>
</dbReference>
<evidence type="ECO:0000256" key="1">
    <source>
        <dbReference type="SAM" id="Coils"/>
    </source>
</evidence>
<dbReference type="SUPFAM" id="SSF58100">
    <property type="entry name" value="Bacterial hemolysins"/>
    <property type="match status" value="1"/>
</dbReference>
<protein>
    <submittedName>
        <fullName evidence="2">Uncharacterized protein</fullName>
    </submittedName>
</protein>
<feature type="coiled-coil region" evidence="1">
    <location>
        <begin position="283"/>
        <end position="310"/>
    </location>
</feature>
<dbReference type="OrthoDB" id="4494488at2759"/>
<dbReference type="Proteomes" id="UP000236290">
    <property type="component" value="Unassembled WGS sequence"/>
</dbReference>
<dbReference type="CDD" id="cd22656">
    <property type="entry name" value="ClyA_Cry6Aa-like"/>
    <property type="match status" value="1"/>
</dbReference>
<dbReference type="AlphaFoldDB" id="A0A2K0TVY0"/>
<evidence type="ECO:0000313" key="2">
    <source>
        <dbReference type="EMBL" id="PNP49636.1"/>
    </source>
</evidence>
<dbReference type="InterPro" id="IPR052785">
    <property type="entry name" value="Enterotoxin_cmpnt"/>
</dbReference>
<proteinExistence type="predicted"/>
<reference evidence="2 3" key="1">
    <citation type="submission" date="2017-02" db="EMBL/GenBank/DDBJ databases">
        <title>Genomes of Trichoderma spp. with biocontrol activity.</title>
        <authorList>
            <person name="Gardiner D."/>
            <person name="Kazan K."/>
            <person name="Vos C."/>
            <person name="Harvey P."/>
        </authorList>
    </citation>
    <scope>NUCLEOTIDE SEQUENCE [LARGE SCALE GENOMIC DNA]</scope>
    <source>
        <strain evidence="2 3">Tr1</strain>
    </source>
</reference>
<gene>
    <name evidence="2" type="ORF">THARTR1_09647</name>
</gene>
<evidence type="ECO:0000313" key="3">
    <source>
        <dbReference type="Proteomes" id="UP000236290"/>
    </source>
</evidence>
<keyword evidence="1" id="KW-0175">Coiled coil</keyword>
<sequence>MAHFDPSKPIDDPEVWFPKGMFIDNNAQQLTIKVYDADDENKTFILNQKQMVALSRFLWTGKLLPTDRNAYIKTLGLTTTKEITDKVWKEIDALIKTYSEISKDCTQFKDVTWDKLVDLSGNIKTYATIAGGTSSSSYYQAMLEWVGQYNDEKAKNNPDQKTLDELSSAIKAAIEEEQKKIQGIQDHIKEALTELNTFHDNCKGYESTLNDDGETLAALLKEEGNDVEHLKSQISEELKEIEDLQSQIDADHQKIKESAYYVWIPFIGTIAGVTVTLIAEADIKQLKESMQRIQALLDENEEKLQTAYRLQGDITSMGKQVQGLVDVMKPAIETLEALQGAWSVMNQDLKALYDLFEDDKQAIPPMLLEKPQLETIVNSWNDLKAYATDYIEHAFMTNDPEDVSIQEYVDQLDNEVNRLA</sequence>
<dbReference type="Gene3D" id="1.20.1170.10">
    <property type="match status" value="1"/>
</dbReference>
<comment type="caution">
    <text evidence="2">The sequence shown here is derived from an EMBL/GenBank/DDBJ whole genome shotgun (WGS) entry which is preliminary data.</text>
</comment>